<evidence type="ECO:0000313" key="2">
    <source>
        <dbReference type="Proteomes" id="UP001597061"/>
    </source>
</evidence>
<sequence>MSVTSQDLESFEAACESDLLDIKESLNAFNIFNVLGIQYREIRHSNFLGWLFSPNESHQLGDVFLRSLLTHICKVIPSKHTEVSALLDKNLSDTQVYRESVHNIDILIVNEKLGFVITIENKIFSGYSAHQLEKYFEFVEDNYKLLQTKIYLTLTPFESNGHLCLIKGDRFTNINYKQIVGIIECNQTSIHASKSTVKESISQYIAMVQKDITKTSKEVALAREIYKKYKKEIDFIISNQEDFTAQKAVIMNAIKDGELGDFEIIENEPHPEIIRILPNKEALKNIFRDARFNSWNGDYMFCLELFFQKNVVWLKWCFGDIKNDDNREAYQLIKTNMVTTMNSFNCFKIKGIGIDFHLESPEESYKGICVVPLFNDVAYYASDKPFLELYKTKFEEINKVLIQPWVQECLAKL</sequence>
<gene>
    <name evidence="1" type="ORF">ACFQ1R_13715</name>
</gene>
<accession>A0ABW3JMQ5</accession>
<dbReference type="Proteomes" id="UP001597061">
    <property type="component" value="Unassembled WGS sequence"/>
</dbReference>
<organism evidence="1 2">
    <name type="scientific">Mariniflexile jejuense</name>
    <dbReference type="NCBI Taxonomy" id="1173582"/>
    <lineage>
        <taxon>Bacteria</taxon>
        <taxon>Pseudomonadati</taxon>
        <taxon>Bacteroidota</taxon>
        <taxon>Flavobacteriia</taxon>
        <taxon>Flavobacteriales</taxon>
        <taxon>Flavobacteriaceae</taxon>
        <taxon>Mariniflexile</taxon>
    </lineage>
</organism>
<comment type="caution">
    <text evidence="1">The sequence shown here is derived from an EMBL/GenBank/DDBJ whole genome shotgun (WGS) entry which is preliminary data.</text>
</comment>
<dbReference type="RefSeq" id="WP_379926840.1">
    <property type="nucleotide sequence ID" value="NZ_JBHTJI010000042.1"/>
</dbReference>
<name>A0ABW3JMQ5_9FLAO</name>
<dbReference type="InterPro" id="IPR029470">
    <property type="entry name" value="PDDEXK_4"/>
</dbReference>
<keyword evidence="2" id="KW-1185">Reference proteome</keyword>
<proteinExistence type="predicted"/>
<protein>
    <submittedName>
        <fullName evidence="1">PD-(D/E)XK nuclease family protein</fullName>
    </submittedName>
</protein>
<evidence type="ECO:0000313" key="1">
    <source>
        <dbReference type="EMBL" id="MFD0991160.1"/>
    </source>
</evidence>
<dbReference type="EMBL" id="JBHTJI010000042">
    <property type="protein sequence ID" value="MFD0991160.1"/>
    <property type="molecule type" value="Genomic_DNA"/>
</dbReference>
<reference evidence="2" key="1">
    <citation type="journal article" date="2019" name="Int. J. Syst. Evol. Microbiol.">
        <title>The Global Catalogue of Microorganisms (GCM) 10K type strain sequencing project: providing services to taxonomists for standard genome sequencing and annotation.</title>
        <authorList>
            <consortium name="The Broad Institute Genomics Platform"/>
            <consortium name="The Broad Institute Genome Sequencing Center for Infectious Disease"/>
            <person name="Wu L."/>
            <person name="Ma J."/>
        </authorList>
    </citation>
    <scope>NUCLEOTIDE SEQUENCE [LARGE SCALE GENOMIC DNA]</scope>
    <source>
        <strain evidence="2">CCUG 62414</strain>
    </source>
</reference>
<dbReference type="Pfam" id="PF14281">
    <property type="entry name" value="PDDEXK_4"/>
    <property type="match status" value="1"/>
</dbReference>